<keyword evidence="2" id="KW-1185">Reference proteome</keyword>
<evidence type="ECO:0008006" key="3">
    <source>
        <dbReference type="Google" id="ProtNLM"/>
    </source>
</evidence>
<evidence type="ECO:0000313" key="1">
    <source>
        <dbReference type="EMBL" id="PIL37727.1"/>
    </source>
</evidence>
<name>A0A2G8SVD2_9APHY</name>
<dbReference type="STRING" id="1077348.A0A2G8SVD2"/>
<gene>
    <name evidence="1" type="ORF">GSI_01421</name>
</gene>
<sequence length="532" mass="59752">MTYCPGSDVEGEVLLEFPQVHDEQIDGVFAELQGMRKVKSLWKRGSTYPPPNSHILRLLFRFHLSSGPTTMPSVESHDSVSIVYYVEVVSLRPTTFLARNDKRIRERLVVVSRGDPTLSTTYCAGSDVEGEVRLEFPKVQDEMIDEVTVELRGTVKVSSLHAGQRHPSTESRQLIHEKKSLWKRGSAYPTPPDSHVLRLPFNFHLPLDPKILPSVSWDEWRNYVMVSYHIEAIALRPRTLFSGDKRIRESLAVVSRGDPSLCESIRALGEPEGGPTWKTVHEEKQMRRGLWGEYSIARVELLVPNKHGILPHCVDIPLLIKIKTTTARLPRTKADKHPEGKPIFPAVDFGSDSTDYIYIKMRQKFTVRAGSEPKNSINETVLAYLKRKDLLPSSYHKHWQADTTASDSEEMGRWVQQWMVQRTVKLHQFPPTFSSDLADCAYKMSVEVPFPGIGNSMHVSMPVTLDSGIDQATPMKNARAPHQLQASITAAVEYASTGGGAGVCITQDVQPPTLPPTYFDAVYRDDGSRDGT</sequence>
<protein>
    <recommendedName>
        <fullName evidence="3">Arrestin-like N-terminal domain-containing protein</fullName>
    </recommendedName>
</protein>
<dbReference type="Proteomes" id="UP000230002">
    <property type="component" value="Unassembled WGS sequence"/>
</dbReference>
<dbReference type="EMBL" id="AYKW01000001">
    <property type="protein sequence ID" value="PIL37727.1"/>
    <property type="molecule type" value="Genomic_DNA"/>
</dbReference>
<proteinExistence type="predicted"/>
<dbReference type="InterPro" id="IPR014752">
    <property type="entry name" value="Arrestin-like_C"/>
</dbReference>
<organism evidence="1 2">
    <name type="scientific">Ganoderma sinense ZZ0214-1</name>
    <dbReference type="NCBI Taxonomy" id="1077348"/>
    <lineage>
        <taxon>Eukaryota</taxon>
        <taxon>Fungi</taxon>
        <taxon>Dikarya</taxon>
        <taxon>Basidiomycota</taxon>
        <taxon>Agaricomycotina</taxon>
        <taxon>Agaricomycetes</taxon>
        <taxon>Polyporales</taxon>
        <taxon>Polyporaceae</taxon>
        <taxon>Ganoderma</taxon>
    </lineage>
</organism>
<dbReference type="AlphaFoldDB" id="A0A2G8SVD2"/>
<comment type="caution">
    <text evidence="1">The sequence shown here is derived from an EMBL/GenBank/DDBJ whole genome shotgun (WGS) entry which is preliminary data.</text>
</comment>
<evidence type="ECO:0000313" key="2">
    <source>
        <dbReference type="Proteomes" id="UP000230002"/>
    </source>
</evidence>
<reference evidence="1 2" key="1">
    <citation type="journal article" date="2015" name="Sci. Rep.">
        <title>Chromosome-level genome map provides insights into diverse defense mechanisms in the medicinal fungus Ganoderma sinense.</title>
        <authorList>
            <person name="Zhu Y."/>
            <person name="Xu J."/>
            <person name="Sun C."/>
            <person name="Zhou S."/>
            <person name="Xu H."/>
            <person name="Nelson D.R."/>
            <person name="Qian J."/>
            <person name="Song J."/>
            <person name="Luo H."/>
            <person name="Xiang L."/>
            <person name="Li Y."/>
            <person name="Xu Z."/>
            <person name="Ji A."/>
            <person name="Wang L."/>
            <person name="Lu S."/>
            <person name="Hayward A."/>
            <person name="Sun W."/>
            <person name="Li X."/>
            <person name="Schwartz D.C."/>
            <person name="Wang Y."/>
            <person name="Chen S."/>
        </authorList>
    </citation>
    <scope>NUCLEOTIDE SEQUENCE [LARGE SCALE GENOMIC DNA]</scope>
    <source>
        <strain evidence="1 2">ZZ0214-1</strain>
    </source>
</reference>
<dbReference type="Gene3D" id="2.60.40.640">
    <property type="match status" value="1"/>
</dbReference>
<accession>A0A2G8SVD2</accession>
<dbReference type="OrthoDB" id="2751143at2759"/>